<comment type="caution">
    <text evidence="2">The sequence shown here is derived from an EMBL/GenBank/DDBJ whole genome shotgun (WGS) entry which is preliminary data.</text>
</comment>
<proteinExistence type="predicted"/>
<sequence>MFSSPLSTTQALHVLALLPTLAASALNITLPAPELVALGGGVVGGLYRPAIQSERASLALFLMHSGSDYLRWTPCTELASRGYAIFCANNFASKAGQGSDLDFDLMMQNVGLGMSYLRNQTEINHIVLLGHSGGGAMMAAYQNIAENGLSACNGAEKISPCSDNLVGMQPADGLVLLDANYGTSTMTLLSVNPAVEDETMGASINESLDLFNPANGFSETGANYSVAFAKDFQSGVAARWQRLLKYAQERREIIAAGNGTFSNDEPFHIPDANFLGGNNKLFAQDTKFLSHTVRQWPLLHKNGSSTTQIVRSVRVPANLESHTNSFQQGALKTTINRFLRTFAIRVSEDFGFTADSFTGIDWTSSHLATQSSVSGIRVPILTMEDDVMTKISFETVKILAEDGATNGPDDAQLYVPASACKCQFTYWSKPPPSGCDWGAFG</sequence>
<keyword evidence="3" id="KW-1185">Reference proteome</keyword>
<dbReference type="EMBL" id="JAXOVC010000001">
    <property type="protein sequence ID" value="KAK4508473.1"/>
    <property type="molecule type" value="Genomic_DNA"/>
</dbReference>
<evidence type="ECO:0000313" key="3">
    <source>
        <dbReference type="Proteomes" id="UP001305779"/>
    </source>
</evidence>
<dbReference type="Proteomes" id="UP001305779">
    <property type="component" value="Unassembled WGS sequence"/>
</dbReference>
<name>A0ABR0F4S3_ZASCE</name>
<keyword evidence="1" id="KW-0732">Signal</keyword>
<protein>
    <submittedName>
        <fullName evidence="2">Uncharacterized protein</fullName>
    </submittedName>
</protein>
<reference evidence="2 3" key="1">
    <citation type="journal article" date="2023" name="G3 (Bethesda)">
        <title>A chromosome-level genome assembly of Zasmidium syzygii isolated from banana leaves.</title>
        <authorList>
            <person name="van Westerhoven A.C."/>
            <person name="Mehrabi R."/>
            <person name="Talebi R."/>
            <person name="Steentjes M.B.F."/>
            <person name="Corcolon B."/>
            <person name="Chong P.A."/>
            <person name="Kema G.H.J."/>
            <person name="Seidl M.F."/>
        </authorList>
    </citation>
    <scope>NUCLEOTIDE SEQUENCE [LARGE SCALE GENOMIC DNA]</scope>
    <source>
        <strain evidence="2 3">P124</strain>
    </source>
</reference>
<feature type="chain" id="PRO_5047167148" evidence="1">
    <location>
        <begin position="25"/>
        <end position="441"/>
    </location>
</feature>
<organism evidence="2 3">
    <name type="scientific">Zasmidium cellare</name>
    <name type="common">Wine cellar mold</name>
    <name type="synonym">Racodium cellare</name>
    <dbReference type="NCBI Taxonomy" id="395010"/>
    <lineage>
        <taxon>Eukaryota</taxon>
        <taxon>Fungi</taxon>
        <taxon>Dikarya</taxon>
        <taxon>Ascomycota</taxon>
        <taxon>Pezizomycotina</taxon>
        <taxon>Dothideomycetes</taxon>
        <taxon>Dothideomycetidae</taxon>
        <taxon>Mycosphaerellales</taxon>
        <taxon>Mycosphaerellaceae</taxon>
        <taxon>Zasmidium</taxon>
    </lineage>
</organism>
<accession>A0ABR0F4S3</accession>
<dbReference type="SUPFAM" id="SSF53474">
    <property type="entry name" value="alpha/beta-Hydrolases"/>
    <property type="match status" value="1"/>
</dbReference>
<evidence type="ECO:0000313" key="2">
    <source>
        <dbReference type="EMBL" id="KAK4508473.1"/>
    </source>
</evidence>
<evidence type="ECO:0000256" key="1">
    <source>
        <dbReference type="SAM" id="SignalP"/>
    </source>
</evidence>
<gene>
    <name evidence="2" type="ORF">PRZ48_002212</name>
</gene>
<dbReference type="Gene3D" id="3.40.50.1820">
    <property type="entry name" value="alpha/beta hydrolase"/>
    <property type="match status" value="1"/>
</dbReference>
<dbReference type="InterPro" id="IPR029058">
    <property type="entry name" value="AB_hydrolase_fold"/>
</dbReference>
<feature type="signal peptide" evidence="1">
    <location>
        <begin position="1"/>
        <end position="24"/>
    </location>
</feature>